<dbReference type="PANTHER" id="PTHR43130:SF2">
    <property type="entry name" value="DJ-1_PFPI DOMAIN-CONTAINING PROTEIN"/>
    <property type="match status" value="1"/>
</dbReference>
<gene>
    <name evidence="2" type="ORF">ACFO5K_18315</name>
</gene>
<dbReference type="EMBL" id="JBHSDL010000016">
    <property type="protein sequence ID" value="MFC4376060.1"/>
    <property type="molecule type" value="Genomic_DNA"/>
</dbReference>
<organism evidence="2 3">
    <name type="scientific">Nocardia halotolerans</name>
    <dbReference type="NCBI Taxonomy" id="1755878"/>
    <lineage>
        <taxon>Bacteria</taxon>
        <taxon>Bacillati</taxon>
        <taxon>Actinomycetota</taxon>
        <taxon>Actinomycetes</taxon>
        <taxon>Mycobacteriales</taxon>
        <taxon>Nocardiaceae</taxon>
        <taxon>Nocardia</taxon>
    </lineage>
</organism>
<name>A0ABV8VMP8_9NOCA</name>
<keyword evidence="2" id="KW-0456">Lyase</keyword>
<dbReference type="InterPro" id="IPR029062">
    <property type="entry name" value="Class_I_gatase-like"/>
</dbReference>
<evidence type="ECO:0000259" key="1">
    <source>
        <dbReference type="Pfam" id="PF01965"/>
    </source>
</evidence>
<dbReference type="GO" id="GO:0016829">
    <property type="term" value="F:lyase activity"/>
    <property type="evidence" value="ECO:0007669"/>
    <property type="project" value="UniProtKB-KW"/>
</dbReference>
<proteinExistence type="predicted"/>
<dbReference type="PANTHER" id="PTHR43130">
    <property type="entry name" value="ARAC-FAMILY TRANSCRIPTIONAL REGULATOR"/>
    <property type="match status" value="1"/>
</dbReference>
<dbReference type="RefSeq" id="WP_378564104.1">
    <property type="nucleotide sequence ID" value="NZ_JBHSDL010000016.1"/>
</dbReference>
<dbReference type="SUPFAM" id="SSF52317">
    <property type="entry name" value="Class I glutamine amidotransferase-like"/>
    <property type="match status" value="1"/>
</dbReference>
<dbReference type="InterPro" id="IPR052158">
    <property type="entry name" value="INH-QAR"/>
</dbReference>
<sequence>MIIAIGLYQGFTALDAIGPYQVFTTVPGAEVVLCAAETGMLDDDHNLLHLRIDATFEEMPRPDILLIPGGPASLSLARDRAPIVDWVRNAHPHTTWTTSVCTGSLILGAAGLLGNRAAATHWFFRDELAKYGAQPTEQRVVMDDRIATSAGSAAGIDLALTLAAEFASPELAQGIQLALEYDPRPPFDSGTPNKAAEPIVKIVSSMLDNFANEYGRATAACKDLPGKAGA</sequence>
<dbReference type="CDD" id="cd03139">
    <property type="entry name" value="GATase1_PfpI_2"/>
    <property type="match status" value="1"/>
</dbReference>
<feature type="domain" description="DJ-1/PfpI" evidence="1">
    <location>
        <begin position="3"/>
        <end position="164"/>
    </location>
</feature>
<evidence type="ECO:0000313" key="3">
    <source>
        <dbReference type="Proteomes" id="UP001595844"/>
    </source>
</evidence>
<dbReference type="Pfam" id="PF01965">
    <property type="entry name" value="DJ-1_PfpI"/>
    <property type="match status" value="1"/>
</dbReference>
<reference evidence="3" key="1">
    <citation type="journal article" date="2019" name="Int. J. Syst. Evol. Microbiol.">
        <title>The Global Catalogue of Microorganisms (GCM) 10K type strain sequencing project: providing services to taxonomists for standard genome sequencing and annotation.</title>
        <authorList>
            <consortium name="The Broad Institute Genomics Platform"/>
            <consortium name="The Broad Institute Genome Sequencing Center for Infectious Disease"/>
            <person name="Wu L."/>
            <person name="Ma J."/>
        </authorList>
    </citation>
    <scope>NUCLEOTIDE SEQUENCE [LARGE SCALE GENOMIC DNA]</scope>
    <source>
        <strain evidence="3">IBRC-M 10490</strain>
    </source>
</reference>
<evidence type="ECO:0000313" key="2">
    <source>
        <dbReference type="EMBL" id="MFC4376060.1"/>
    </source>
</evidence>
<dbReference type="InterPro" id="IPR002818">
    <property type="entry name" value="DJ-1/PfpI"/>
</dbReference>
<dbReference type="Gene3D" id="3.40.50.880">
    <property type="match status" value="1"/>
</dbReference>
<dbReference type="Proteomes" id="UP001595844">
    <property type="component" value="Unassembled WGS sequence"/>
</dbReference>
<comment type="caution">
    <text evidence="2">The sequence shown here is derived from an EMBL/GenBank/DDBJ whole genome shotgun (WGS) entry which is preliminary data.</text>
</comment>
<dbReference type="EC" id="4.2.1.-" evidence="2"/>
<accession>A0ABV8VMP8</accession>
<protein>
    <submittedName>
        <fullName evidence="2">DJ-1/PfpI family protein</fullName>
        <ecNumber evidence="2">4.2.1.-</ecNumber>
    </submittedName>
</protein>
<keyword evidence="3" id="KW-1185">Reference proteome</keyword>